<organism evidence="1 2">
    <name type="scientific">Microbispora corallina</name>
    <dbReference type="NCBI Taxonomy" id="83302"/>
    <lineage>
        <taxon>Bacteria</taxon>
        <taxon>Bacillati</taxon>
        <taxon>Actinomycetota</taxon>
        <taxon>Actinomycetes</taxon>
        <taxon>Streptosporangiales</taxon>
        <taxon>Streptosporangiaceae</taxon>
        <taxon>Microbispora</taxon>
    </lineage>
</organism>
<comment type="caution">
    <text evidence="1">The sequence shown here is derived from an EMBL/GenBank/DDBJ whole genome shotgun (WGS) entry which is preliminary data.</text>
</comment>
<keyword evidence="2" id="KW-1185">Reference proteome</keyword>
<dbReference type="Proteomes" id="UP000603904">
    <property type="component" value="Unassembled WGS sequence"/>
</dbReference>
<reference evidence="1 2" key="1">
    <citation type="submission" date="2021-01" db="EMBL/GenBank/DDBJ databases">
        <title>Whole genome shotgun sequence of Microbispora corallina NBRC 16416.</title>
        <authorList>
            <person name="Komaki H."/>
            <person name="Tamura T."/>
        </authorList>
    </citation>
    <scope>NUCLEOTIDE SEQUENCE [LARGE SCALE GENOMIC DNA]</scope>
    <source>
        <strain evidence="1 2">NBRC 16416</strain>
    </source>
</reference>
<evidence type="ECO:0000313" key="1">
    <source>
        <dbReference type="EMBL" id="GIH43955.1"/>
    </source>
</evidence>
<protein>
    <submittedName>
        <fullName evidence="1">Uncharacterized protein</fullName>
    </submittedName>
</protein>
<sequence length="52" mass="5534">MMFGYCVTIDGGSDSADTGMVYLIDENGTNHTRLGLHGAFLAHLDDTGRSTV</sequence>
<gene>
    <name evidence="1" type="ORF">Mco01_69550</name>
</gene>
<evidence type="ECO:0000313" key="2">
    <source>
        <dbReference type="Proteomes" id="UP000603904"/>
    </source>
</evidence>
<name>A0ABQ4GA53_9ACTN</name>
<accession>A0ABQ4GA53</accession>
<dbReference type="EMBL" id="BOOC01000049">
    <property type="protein sequence ID" value="GIH43955.1"/>
    <property type="molecule type" value="Genomic_DNA"/>
</dbReference>
<proteinExistence type="predicted"/>